<keyword evidence="1" id="KW-0732">Signal</keyword>
<evidence type="ECO:0000256" key="1">
    <source>
        <dbReference type="SAM" id="SignalP"/>
    </source>
</evidence>
<dbReference type="AlphaFoldDB" id="A0AAV7MHQ3"/>
<name>A0AAV7MHQ3_PLEWA</name>
<comment type="caution">
    <text evidence="2">The sequence shown here is derived from an EMBL/GenBank/DDBJ whole genome shotgun (WGS) entry which is preliminary data.</text>
</comment>
<dbReference type="Proteomes" id="UP001066276">
    <property type="component" value="Chromosome 9"/>
</dbReference>
<feature type="chain" id="PRO_5043316775" evidence="1">
    <location>
        <begin position="21"/>
        <end position="62"/>
    </location>
</feature>
<feature type="non-terminal residue" evidence="2">
    <location>
        <position position="1"/>
    </location>
</feature>
<feature type="signal peptide" evidence="1">
    <location>
        <begin position="1"/>
        <end position="20"/>
    </location>
</feature>
<evidence type="ECO:0000313" key="2">
    <source>
        <dbReference type="EMBL" id="KAJ1102674.1"/>
    </source>
</evidence>
<keyword evidence="3" id="KW-1185">Reference proteome</keyword>
<sequence>CHHCRLPGIAPALLLTVTQRTPSCSSCRADRTDSRVQCHHCRPPGIAPALLLTVTQRTLPAP</sequence>
<proteinExistence type="predicted"/>
<dbReference type="EMBL" id="JANPWB010000013">
    <property type="protein sequence ID" value="KAJ1102674.1"/>
    <property type="molecule type" value="Genomic_DNA"/>
</dbReference>
<gene>
    <name evidence="2" type="ORF">NDU88_000118</name>
</gene>
<reference evidence="2" key="1">
    <citation type="journal article" date="2022" name="bioRxiv">
        <title>Sequencing and chromosome-scale assembly of the giantPleurodeles waltlgenome.</title>
        <authorList>
            <person name="Brown T."/>
            <person name="Elewa A."/>
            <person name="Iarovenko S."/>
            <person name="Subramanian E."/>
            <person name="Araus A.J."/>
            <person name="Petzold A."/>
            <person name="Susuki M."/>
            <person name="Suzuki K.-i.T."/>
            <person name="Hayashi T."/>
            <person name="Toyoda A."/>
            <person name="Oliveira C."/>
            <person name="Osipova E."/>
            <person name="Leigh N.D."/>
            <person name="Simon A."/>
            <person name="Yun M.H."/>
        </authorList>
    </citation>
    <scope>NUCLEOTIDE SEQUENCE</scope>
    <source>
        <strain evidence="2">20211129_DDA</strain>
        <tissue evidence="2">Liver</tissue>
    </source>
</reference>
<organism evidence="2 3">
    <name type="scientific">Pleurodeles waltl</name>
    <name type="common">Iberian ribbed newt</name>
    <dbReference type="NCBI Taxonomy" id="8319"/>
    <lineage>
        <taxon>Eukaryota</taxon>
        <taxon>Metazoa</taxon>
        <taxon>Chordata</taxon>
        <taxon>Craniata</taxon>
        <taxon>Vertebrata</taxon>
        <taxon>Euteleostomi</taxon>
        <taxon>Amphibia</taxon>
        <taxon>Batrachia</taxon>
        <taxon>Caudata</taxon>
        <taxon>Salamandroidea</taxon>
        <taxon>Salamandridae</taxon>
        <taxon>Pleurodelinae</taxon>
        <taxon>Pleurodeles</taxon>
    </lineage>
</organism>
<feature type="non-terminal residue" evidence="2">
    <location>
        <position position="62"/>
    </location>
</feature>
<evidence type="ECO:0000313" key="3">
    <source>
        <dbReference type="Proteomes" id="UP001066276"/>
    </source>
</evidence>
<protein>
    <submittedName>
        <fullName evidence="2">Uncharacterized protein</fullName>
    </submittedName>
</protein>
<accession>A0AAV7MHQ3</accession>